<evidence type="ECO:0000256" key="2">
    <source>
        <dbReference type="ARBA" id="ARBA00022692"/>
    </source>
</evidence>
<dbReference type="InterPro" id="IPR004895">
    <property type="entry name" value="Prenylated_rab_accept_PRA1"/>
</dbReference>
<evidence type="ECO:0000256" key="4">
    <source>
        <dbReference type="ARBA" id="ARBA00023136"/>
    </source>
</evidence>
<comment type="subcellular location">
    <subcellularLocation>
        <location evidence="1 5">Membrane</location>
        <topology evidence="1 5">Multi-pass membrane protein</topology>
    </subcellularLocation>
</comment>
<organism evidence="6 7">
    <name type="scientific">Hamiltosporidium tvaerminnensis</name>
    <dbReference type="NCBI Taxonomy" id="1176355"/>
    <lineage>
        <taxon>Eukaryota</taxon>
        <taxon>Fungi</taxon>
        <taxon>Fungi incertae sedis</taxon>
        <taxon>Microsporidia</taxon>
        <taxon>Dubosqiidae</taxon>
        <taxon>Hamiltosporidium</taxon>
    </lineage>
</organism>
<sequence>MHGSLNNSNQNINSFDKIKEIISSSKDIKTFFDKTKFSLPKDSEQCKKRFFENTSRFKGNYLIIAISFTVLFFLFKIFAIPLALLWFFYIYFVGFTIHGTSNIVGKTISTIWIFRITVAVSVIYSLLFGNIIMTALAFISLCGIAIISHCLSYKEEEEDQRSSV</sequence>
<accession>A0A4Q9L0S6</accession>
<dbReference type="PANTHER" id="PTHR19317:SF0">
    <property type="entry name" value="PRENYLATED RAB ACCEPTOR PROTEIN 1"/>
    <property type="match status" value="1"/>
</dbReference>
<dbReference type="Pfam" id="PF03208">
    <property type="entry name" value="PRA1"/>
    <property type="match status" value="1"/>
</dbReference>
<evidence type="ECO:0000256" key="3">
    <source>
        <dbReference type="ARBA" id="ARBA00022989"/>
    </source>
</evidence>
<evidence type="ECO:0000256" key="1">
    <source>
        <dbReference type="ARBA" id="ARBA00004141"/>
    </source>
</evidence>
<comment type="caution">
    <text evidence="6">The sequence shown here is derived from an EMBL/GenBank/DDBJ whole genome shotgun (WGS) entry which is preliminary data.</text>
</comment>
<evidence type="ECO:0000313" key="7">
    <source>
        <dbReference type="Proteomes" id="UP000292362"/>
    </source>
</evidence>
<dbReference type="VEuPathDB" id="MicrosporidiaDB:CWI37_0967p0010"/>
<keyword evidence="2 5" id="KW-0812">Transmembrane</keyword>
<comment type="similarity">
    <text evidence="5">Belongs to the PRA1 family.</text>
</comment>
<dbReference type="PANTHER" id="PTHR19317">
    <property type="entry name" value="PRENYLATED RAB ACCEPTOR 1-RELATED"/>
    <property type="match status" value="1"/>
</dbReference>
<gene>
    <name evidence="6" type="ORF">CWI37_0967p0010</name>
</gene>
<proteinExistence type="inferred from homology"/>
<name>A0A4Q9L0S6_9MICR</name>
<dbReference type="AlphaFoldDB" id="A0A4Q9L0S6"/>
<dbReference type="GO" id="GO:0005794">
    <property type="term" value="C:Golgi apparatus"/>
    <property type="evidence" value="ECO:0007669"/>
    <property type="project" value="TreeGrafter"/>
</dbReference>
<dbReference type="GO" id="GO:0016020">
    <property type="term" value="C:membrane"/>
    <property type="evidence" value="ECO:0007669"/>
    <property type="project" value="UniProtKB-SubCell"/>
</dbReference>
<evidence type="ECO:0000256" key="5">
    <source>
        <dbReference type="RuleBase" id="RU363107"/>
    </source>
</evidence>
<dbReference type="Proteomes" id="UP000292362">
    <property type="component" value="Unassembled WGS sequence"/>
</dbReference>
<keyword evidence="4 5" id="KW-0472">Membrane</keyword>
<keyword evidence="3 5" id="KW-1133">Transmembrane helix</keyword>
<dbReference type="EMBL" id="PITJ01000967">
    <property type="protein sequence ID" value="TBU00565.1"/>
    <property type="molecule type" value="Genomic_DNA"/>
</dbReference>
<feature type="transmembrane region" description="Helical" evidence="5">
    <location>
        <begin position="131"/>
        <end position="151"/>
    </location>
</feature>
<feature type="transmembrane region" description="Helical" evidence="5">
    <location>
        <begin position="61"/>
        <end position="91"/>
    </location>
</feature>
<reference evidence="6 7" key="1">
    <citation type="submission" date="2017-12" db="EMBL/GenBank/DDBJ databases">
        <authorList>
            <person name="Pombert J.-F."/>
            <person name="Haag K.L."/>
            <person name="Ebert D."/>
        </authorList>
    </citation>
    <scope>NUCLEOTIDE SEQUENCE [LARGE SCALE GENOMIC DNA]</scope>
    <source>
        <strain evidence="6">FI-OER-3-3</strain>
    </source>
</reference>
<evidence type="ECO:0000313" key="6">
    <source>
        <dbReference type="EMBL" id="TBU00565.1"/>
    </source>
</evidence>
<protein>
    <recommendedName>
        <fullName evidence="5">PRA1 family protein</fullName>
    </recommendedName>
</protein>